<evidence type="ECO:0008006" key="3">
    <source>
        <dbReference type="Google" id="ProtNLM"/>
    </source>
</evidence>
<name>A0ABQ3BWF0_9GAMM</name>
<reference evidence="2" key="1">
    <citation type="journal article" date="2019" name="Int. J. Syst. Evol. Microbiol.">
        <title>The Global Catalogue of Microorganisms (GCM) 10K type strain sequencing project: providing services to taxonomists for standard genome sequencing and annotation.</title>
        <authorList>
            <consortium name="The Broad Institute Genomics Platform"/>
            <consortium name="The Broad Institute Genome Sequencing Center for Infectious Disease"/>
            <person name="Wu L."/>
            <person name="Ma J."/>
        </authorList>
    </citation>
    <scope>NUCLEOTIDE SEQUENCE [LARGE SCALE GENOMIC DNA]</scope>
    <source>
        <strain evidence="2">KCTC 22558</strain>
    </source>
</reference>
<dbReference type="Pfam" id="PF20101">
    <property type="entry name" value="DUF6491"/>
    <property type="match status" value="1"/>
</dbReference>
<accession>A0ABQ3BWF0</accession>
<evidence type="ECO:0000313" key="2">
    <source>
        <dbReference type="Proteomes" id="UP000643403"/>
    </source>
</evidence>
<dbReference type="EMBL" id="BMXY01000001">
    <property type="protein sequence ID" value="GGZ54685.1"/>
    <property type="molecule type" value="Genomic_DNA"/>
</dbReference>
<organism evidence="1 2">
    <name type="scientific">Cognatilysobacter xinjiangensis</name>
    <dbReference type="NCBI Taxonomy" id="546892"/>
    <lineage>
        <taxon>Bacteria</taxon>
        <taxon>Pseudomonadati</taxon>
        <taxon>Pseudomonadota</taxon>
        <taxon>Gammaproteobacteria</taxon>
        <taxon>Lysobacterales</taxon>
        <taxon>Lysobacteraceae</taxon>
        <taxon>Cognatilysobacter</taxon>
    </lineage>
</organism>
<protein>
    <recommendedName>
        <fullName evidence="3">Lipoprotein</fullName>
    </recommendedName>
</protein>
<dbReference type="Proteomes" id="UP000643403">
    <property type="component" value="Unassembled WGS sequence"/>
</dbReference>
<comment type="caution">
    <text evidence="1">The sequence shown here is derived from an EMBL/GenBank/DDBJ whole genome shotgun (WGS) entry which is preliminary data.</text>
</comment>
<sequence length="140" mass="15526">MRIAFPALLAVAALAGCATHSAERAADQLALYRAHAGEPVSSFPYMRSFTQWTPLGEQALAVWISPTRAYLLDVANCPDLEWAQGIQLTENTGQVSARFDRVYPLGPGIRPVPCRIEQIRPLDVRAVREAERLARSERRP</sequence>
<dbReference type="InterPro" id="IPR045500">
    <property type="entry name" value="DUF6491"/>
</dbReference>
<keyword evidence="2" id="KW-1185">Reference proteome</keyword>
<evidence type="ECO:0000313" key="1">
    <source>
        <dbReference type="EMBL" id="GGZ54685.1"/>
    </source>
</evidence>
<gene>
    <name evidence="1" type="ORF">GCM10008101_05020</name>
</gene>
<dbReference type="PROSITE" id="PS51257">
    <property type="entry name" value="PROKAR_LIPOPROTEIN"/>
    <property type="match status" value="1"/>
</dbReference>
<dbReference type="RefSeq" id="WP_189446749.1">
    <property type="nucleotide sequence ID" value="NZ_BMXY01000001.1"/>
</dbReference>
<proteinExistence type="predicted"/>